<evidence type="ECO:0000313" key="1">
    <source>
        <dbReference type="EMBL" id="OAY50227.1"/>
    </source>
</evidence>
<dbReference type="AlphaFoldDB" id="A0A2C9VXM4"/>
<accession>A0A2C9VXM4</accession>
<reference evidence="1" key="1">
    <citation type="submission" date="2016-02" db="EMBL/GenBank/DDBJ databases">
        <title>WGS assembly of Manihot esculenta.</title>
        <authorList>
            <person name="Bredeson J.V."/>
            <person name="Prochnik S.E."/>
            <person name="Lyons J.B."/>
            <person name="Schmutz J."/>
            <person name="Grimwood J."/>
            <person name="Vrebalov J."/>
            <person name="Bart R.S."/>
            <person name="Amuge T."/>
            <person name="Ferguson M.E."/>
            <person name="Green R."/>
            <person name="Putnam N."/>
            <person name="Stites J."/>
            <person name="Rounsley S."/>
            <person name="Rokhsar D.S."/>
        </authorList>
    </citation>
    <scope>NUCLEOTIDE SEQUENCE [LARGE SCALE GENOMIC DNA]</scope>
    <source>
        <tissue evidence="1">Leaf</tissue>
    </source>
</reference>
<organism evidence="1">
    <name type="scientific">Manihot esculenta</name>
    <name type="common">Cassava</name>
    <name type="synonym">Jatropha manihot</name>
    <dbReference type="NCBI Taxonomy" id="3983"/>
    <lineage>
        <taxon>Eukaryota</taxon>
        <taxon>Viridiplantae</taxon>
        <taxon>Streptophyta</taxon>
        <taxon>Embryophyta</taxon>
        <taxon>Tracheophyta</taxon>
        <taxon>Spermatophyta</taxon>
        <taxon>Magnoliopsida</taxon>
        <taxon>eudicotyledons</taxon>
        <taxon>Gunneridae</taxon>
        <taxon>Pentapetalae</taxon>
        <taxon>rosids</taxon>
        <taxon>fabids</taxon>
        <taxon>Malpighiales</taxon>
        <taxon>Euphorbiaceae</taxon>
        <taxon>Crotonoideae</taxon>
        <taxon>Manihoteae</taxon>
        <taxon>Manihot</taxon>
    </lineage>
</organism>
<proteinExistence type="predicted"/>
<sequence length="40" mass="4787">MKVISPASLFRPLSMQLELCYFFQSTYPFTFLSSPFFWDL</sequence>
<protein>
    <submittedName>
        <fullName evidence="1">Uncharacterized protein</fullName>
    </submittedName>
</protein>
<dbReference type="EMBL" id="CM004391">
    <property type="protein sequence ID" value="OAY50227.1"/>
    <property type="molecule type" value="Genomic_DNA"/>
</dbReference>
<gene>
    <name evidence="1" type="ORF">MANES_05G118700</name>
</gene>
<name>A0A2C9VXM4_MANES</name>